<comment type="function">
    <text evidence="9">Catalyzes a mechanistically unusual reaction, the ATP-dependent insertion of CO2 between the N7 and N8 nitrogen atoms of 7,8-diaminopelargonic acid (DAPA, also called 7,8-diammoniononanoate) to form a ureido ring.</text>
</comment>
<feature type="active site" evidence="9">
    <location>
        <position position="39"/>
    </location>
</feature>
<sequence>MYIKSLFITGTDTDAGKTTAAALLIAFLTKRGTQVAAYKPVQSGAEIINGKLSAPDVEFYKLANPELTASYTYLFKKPCSPHLAAREEGKEIDVNKIIEHYEQLSEDNDFVLMEGAGGVIVPLRDDGYNMLNLMKDLDVPVVIVARTGVGTINHTTLTAERLIQEGVDVKGIIMNQMSIGDTKIEQDNIQMIELMTKLPVIGMIPHLENPSSAVGDSEFLENIFSKLGNIMEEDRNE</sequence>
<accession>A0ABZ2ZR38</accession>
<evidence type="ECO:0000256" key="5">
    <source>
        <dbReference type="ARBA" id="ARBA00022756"/>
    </source>
</evidence>
<feature type="binding site" evidence="9">
    <location>
        <position position="18"/>
    </location>
    <ligand>
        <name>Mg(2+)</name>
        <dbReference type="ChEBI" id="CHEBI:18420"/>
    </ligand>
</feature>
<keyword evidence="1 9" id="KW-0963">Cytoplasm</keyword>
<evidence type="ECO:0000256" key="3">
    <source>
        <dbReference type="ARBA" id="ARBA00022723"/>
    </source>
</evidence>
<feature type="binding site" evidence="9">
    <location>
        <begin position="175"/>
        <end position="176"/>
    </location>
    <ligand>
        <name>ATP</name>
        <dbReference type="ChEBI" id="CHEBI:30616"/>
    </ligand>
</feature>
<gene>
    <name evidence="9 10" type="primary">bioD</name>
    <name evidence="10" type="ORF">AADC60_16255</name>
</gene>
<comment type="pathway">
    <text evidence="9">Cofactor biosynthesis; biotin biosynthesis; biotin from 7,8-diaminononanoate: step 1/2.</text>
</comment>
<dbReference type="Gene3D" id="3.40.50.300">
    <property type="entry name" value="P-loop containing nucleotide triphosphate hydrolases"/>
    <property type="match status" value="1"/>
</dbReference>
<dbReference type="RefSeq" id="WP_318871765.1">
    <property type="nucleotide sequence ID" value="NZ_CP151651.1"/>
</dbReference>
<feature type="binding site" evidence="9">
    <location>
        <begin position="14"/>
        <end position="19"/>
    </location>
    <ligand>
        <name>ATP</name>
        <dbReference type="ChEBI" id="CHEBI:30616"/>
    </ligand>
</feature>
<keyword evidence="3 9" id="KW-0479">Metal-binding</keyword>
<reference evidence="10 11" key="1">
    <citation type="submission" date="2024-04" db="EMBL/GenBank/DDBJ databases">
        <title>Screening of coral probiotics and analysis of their probiotic properties.</title>
        <authorList>
            <person name="Wang S."/>
        </authorList>
    </citation>
    <scope>NUCLEOTIDE SEQUENCE [LARGE SCALE GENOMIC DNA]</scope>
    <source>
        <strain evidence="10 11">GXU-Z9</strain>
    </source>
</reference>
<feature type="binding site" evidence="9">
    <location>
        <begin position="205"/>
        <end position="207"/>
    </location>
    <ligand>
        <name>ATP</name>
        <dbReference type="ChEBI" id="CHEBI:30616"/>
    </ligand>
</feature>
<dbReference type="Pfam" id="PF13500">
    <property type="entry name" value="AAA_26"/>
    <property type="match status" value="1"/>
</dbReference>
<evidence type="ECO:0000313" key="10">
    <source>
        <dbReference type="EMBL" id="WZP10255.1"/>
    </source>
</evidence>
<comment type="catalytic activity">
    <reaction evidence="9">
        <text>(7R,8S)-7,8-diammoniononanoate + CO2 + ATP = (4R,5S)-dethiobiotin + ADP + phosphate + 3 H(+)</text>
        <dbReference type="Rhea" id="RHEA:15805"/>
        <dbReference type="ChEBI" id="CHEBI:15378"/>
        <dbReference type="ChEBI" id="CHEBI:16526"/>
        <dbReference type="ChEBI" id="CHEBI:30616"/>
        <dbReference type="ChEBI" id="CHEBI:43474"/>
        <dbReference type="ChEBI" id="CHEBI:149469"/>
        <dbReference type="ChEBI" id="CHEBI:149473"/>
        <dbReference type="ChEBI" id="CHEBI:456216"/>
        <dbReference type="EC" id="6.3.3.3"/>
    </reaction>
</comment>
<comment type="cofactor">
    <cofactor evidence="9">
        <name>Mg(2+)</name>
        <dbReference type="ChEBI" id="CHEBI:18420"/>
    </cofactor>
</comment>
<keyword evidence="11" id="KW-1185">Reference proteome</keyword>
<keyword evidence="5 9" id="KW-0093">Biotin biosynthesis</keyword>
<dbReference type="NCBIfam" id="TIGR00347">
    <property type="entry name" value="bioD"/>
    <property type="match status" value="1"/>
</dbReference>
<dbReference type="HAMAP" id="MF_00336">
    <property type="entry name" value="BioD"/>
    <property type="match status" value="1"/>
</dbReference>
<proteinExistence type="inferred from homology"/>
<dbReference type="SUPFAM" id="SSF52540">
    <property type="entry name" value="P-loop containing nucleoside triphosphate hydrolases"/>
    <property type="match status" value="1"/>
</dbReference>
<keyword evidence="6 9" id="KW-0067">ATP-binding</keyword>
<evidence type="ECO:0000256" key="7">
    <source>
        <dbReference type="ARBA" id="ARBA00022842"/>
    </source>
</evidence>
<evidence type="ECO:0000313" key="11">
    <source>
        <dbReference type="Proteomes" id="UP001472074"/>
    </source>
</evidence>
<feature type="binding site" evidence="9">
    <location>
        <position position="56"/>
    </location>
    <ligand>
        <name>Mg(2+)</name>
        <dbReference type="ChEBI" id="CHEBI:18420"/>
    </ligand>
</feature>
<keyword evidence="2 9" id="KW-0436">Ligase</keyword>
<name>A0ABZ2ZR38_9BACI</name>
<comment type="caution">
    <text evidence="9">Lacks conserved residue(s) required for the propagation of feature annotation.</text>
</comment>
<protein>
    <recommendedName>
        <fullName evidence="9">ATP-dependent dethiobiotin synthetase BioD</fullName>
        <ecNumber evidence="9">6.3.3.3</ecNumber>
    </recommendedName>
    <alternativeName>
        <fullName evidence="9">DTB synthetase</fullName>
        <shortName evidence="9">DTBS</shortName>
    </alternativeName>
    <alternativeName>
        <fullName evidence="9">Dethiobiotin synthase</fullName>
    </alternativeName>
</protein>
<dbReference type="PANTHER" id="PTHR43210">
    <property type="entry name" value="DETHIOBIOTIN SYNTHETASE"/>
    <property type="match status" value="1"/>
</dbReference>
<dbReference type="InterPro" id="IPR004472">
    <property type="entry name" value="DTB_synth_BioD"/>
</dbReference>
<feature type="binding site" evidence="9">
    <location>
        <position position="56"/>
    </location>
    <ligand>
        <name>ATP</name>
        <dbReference type="ChEBI" id="CHEBI:30616"/>
    </ligand>
</feature>
<evidence type="ECO:0000256" key="4">
    <source>
        <dbReference type="ARBA" id="ARBA00022741"/>
    </source>
</evidence>
<evidence type="ECO:0000256" key="2">
    <source>
        <dbReference type="ARBA" id="ARBA00022598"/>
    </source>
</evidence>
<dbReference type="GO" id="GO:0004141">
    <property type="term" value="F:dethiobiotin synthase activity"/>
    <property type="evidence" value="ECO:0007669"/>
    <property type="project" value="UniProtKB-EC"/>
</dbReference>
<comment type="catalytic activity">
    <reaction evidence="8">
        <text>(7R,8S)-8-amino-7-(carboxyamino)nonanoate + ATP = (4R,5S)-dethiobiotin + ADP + phosphate + H(+)</text>
        <dbReference type="Rhea" id="RHEA:63684"/>
        <dbReference type="ChEBI" id="CHEBI:15378"/>
        <dbReference type="ChEBI" id="CHEBI:30616"/>
        <dbReference type="ChEBI" id="CHEBI:43474"/>
        <dbReference type="ChEBI" id="CHEBI:149470"/>
        <dbReference type="ChEBI" id="CHEBI:149473"/>
        <dbReference type="ChEBI" id="CHEBI:456216"/>
    </reaction>
</comment>
<evidence type="ECO:0000256" key="8">
    <source>
        <dbReference type="ARBA" id="ARBA00047386"/>
    </source>
</evidence>
<dbReference type="PIRSF" id="PIRSF006755">
    <property type="entry name" value="DTB_synth"/>
    <property type="match status" value="1"/>
</dbReference>
<comment type="similarity">
    <text evidence="9">Belongs to the dethiobiotin synthetase family.</text>
</comment>
<evidence type="ECO:0000256" key="9">
    <source>
        <dbReference type="HAMAP-Rule" id="MF_00336"/>
    </source>
</evidence>
<feature type="binding site" evidence="9">
    <location>
        <begin position="114"/>
        <end position="117"/>
    </location>
    <ligand>
        <name>ATP</name>
        <dbReference type="ChEBI" id="CHEBI:30616"/>
    </ligand>
</feature>
<keyword evidence="4 9" id="KW-0547">Nucleotide-binding</keyword>
<dbReference type="InterPro" id="IPR027417">
    <property type="entry name" value="P-loop_NTPase"/>
</dbReference>
<dbReference type="EMBL" id="CP151651">
    <property type="protein sequence ID" value="WZP10255.1"/>
    <property type="molecule type" value="Genomic_DNA"/>
</dbReference>
<organism evidence="10 11">
    <name type="scientific">Cytobacillus pseudoceanisediminis</name>
    <dbReference type="NCBI Taxonomy" id="3051614"/>
    <lineage>
        <taxon>Bacteria</taxon>
        <taxon>Bacillati</taxon>
        <taxon>Bacillota</taxon>
        <taxon>Bacilli</taxon>
        <taxon>Bacillales</taxon>
        <taxon>Bacillaceae</taxon>
        <taxon>Cytobacillus</taxon>
    </lineage>
</organism>
<feature type="binding site" evidence="9">
    <location>
        <position position="114"/>
    </location>
    <ligand>
        <name>Mg(2+)</name>
        <dbReference type="ChEBI" id="CHEBI:18420"/>
    </ligand>
</feature>
<comment type="subunit">
    <text evidence="9">Homodimer.</text>
</comment>
<comment type="subcellular location">
    <subcellularLocation>
        <location evidence="9">Cytoplasm</location>
    </subcellularLocation>
</comment>
<evidence type="ECO:0000256" key="6">
    <source>
        <dbReference type="ARBA" id="ARBA00022840"/>
    </source>
</evidence>
<dbReference type="EC" id="6.3.3.3" evidence="9"/>
<evidence type="ECO:0000256" key="1">
    <source>
        <dbReference type="ARBA" id="ARBA00022490"/>
    </source>
</evidence>
<dbReference type="CDD" id="cd03109">
    <property type="entry name" value="DTBS"/>
    <property type="match status" value="1"/>
</dbReference>
<keyword evidence="7 9" id="KW-0460">Magnesium</keyword>
<feature type="binding site" evidence="9">
    <location>
        <position position="43"/>
    </location>
    <ligand>
        <name>substrate</name>
    </ligand>
</feature>
<dbReference type="Proteomes" id="UP001472074">
    <property type="component" value="Chromosome"/>
</dbReference>
<dbReference type="PANTHER" id="PTHR43210:SF2">
    <property type="entry name" value="ATP-DEPENDENT DETHIOBIOTIN SYNTHETASE BIOD 2"/>
    <property type="match status" value="1"/>
</dbReference>